<keyword evidence="3" id="KW-1185">Reference proteome</keyword>
<dbReference type="EMBL" id="WELI01000017">
    <property type="protein sequence ID" value="KAB7726115.1"/>
    <property type="molecule type" value="Genomic_DNA"/>
</dbReference>
<dbReference type="InterPro" id="IPR021683">
    <property type="entry name" value="DUF3267"/>
</dbReference>
<comment type="caution">
    <text evidence="2">The sequence shown here is derived from an EMBL/GenBank/DDBJ whole genome shotgun (WGS) entry which is preliminary data.</text>
</comment>
<keyword evidence="1" id="KW-0472">Membrane</keyword>
<sequence length="224" mass="25321">MKPTIDELHHSDRYELINSFRIDEMGQFLAQELGFQTTASSTQKPNNRLMTTLFFVGFLVGGGVFGYLIGGQLGKAGGGLPNAFGRVGAEFGWAFLGFFVLLPIHELIHAAVFKYYGAQKVGFGGSWKSMIVYAYAQRFVHNGRELFWIAIMPFLVISGGLIVGWVIWPQYGFFWGMTLFIHTTACVGDFVLIRYQAKHKGARFYTYDDIENEQRSYFFLEKAA</sequence>
<evidence type="ECO:0000256" key="1">
    <source>
        <dbReference type="SAM" id="Phobius"/>
    </source>
</evidence>
<dbReference type="Proteomes" id="UP000488299">
    <property type="component" value="Unassembled WGS sequence"/>
</dbReference>
<feature type="transmembrane region" description="Helical" evidence="1">
    <location>
        <begin position="146"/>
        <end position="167"/>
    </location>
</feature>
<keyword evidence="1" id="KW-0812">Transmembrane</keyword>
<proteinExistence type="predicted"/>
<dbReference type="Pfam" id="PF11667">
    <property type="entry name" value="DUF3267"/>
    <property type="match status" value="1"/>
</dbReference>
<protein>
    <recommendedName>
        <fullName evidence="4">DUF3267 domain-containing protein</fullName>
    </recommendedName>
</protein>
<feature type="transmembrane region" description="Helical" evidence="1">
    <location>
        <begin position="91"/>
        <end position="113"/>
    </location>
</feature>
<accession>A0A7J5TSE0</accession>
<feature type="transmembrane region" description="Helical" evidence="1">
    <location>
        <begin position="173"/>
        <end position="193"/>
    </location>
</feature>
<organism evidence="2 3">
    <name type="scientific">Rudanella paleaurantiibacter</name>
    <dbReference type="NCBI Taxonomy" id="2614655"/>
    <lineage>
        <taxon>Bacteria</taxon>
        <taxon>Pseudomonadati</taxon>
        <taxon>Bacteroidota</taxon>
        <taxon>Cytophagia</taxon>
        <taxon>Cytophagales</taxon>
        <taxon>Cytophagaceae</taxon>
        <taxon>Rudanella</taxon>
    </lineage>
</organism>
<gene>
    <name evidence="2" type="ORF">F5984_24865</name>
</gene>
<reference evidence="2 3" key="1">
    <citation type="submission" date="2019-10" db="EMBL/GenBank/DDBJ databases">
        <title>Rudanella paleaurantiibacter sp. nov., isolated from sludge.</title>
        <authorList>
            <person name="Xu S.Q."/>
        </authorList>
    </citation>
    <scope>NUCLEOTIDE SEQUENCE [LARGE SCALE GENOMIC DNA]</scope>
    <source>
        <strain evidence="2 3">HX-22-17</strain>
    </source>
</reference>
<feature type="transmembrane region" description="Helical" evidence="1">
    <location>
        <begin position="49"/>
        <end position="71"/>
    </location>
</feature>
<evidence type="ECO:0000313" key="2">
    <source>
        <dbReference type="EMBL" id="KAB7726115.1"/>
    </source>
</evidence>
<evidence type="ECO:0000313" key="3">
    <source>
        <dbReference type="Proteomes" id="UP000488299"/>
    </source>
</evidence>
<evidence type="ECO:0008006" key="4">
    <source>
        <dbReference type="Google" id="ProtNLM"/>
    </source>
</evidence>
<keyword evidence="1" id="KW-1133">Transmembrane helix</keyword>
<dbReference type="AlphaFoldDB" id="A0A7J5TSE0"/>
<dbReference type="RefSeq" id="WP_152126871.1">
    <property type="nucleotide sequence ID" value="NZ_WELI01000017.1"/>
</dbReference>
<name>A0A7J5TSE0_9BACT</name>